<sequence>MRIRKNASTAALVSMLLLSNVPLALADEAVPAAMSSKPISVPPGGSEASPGDAKISKERAIELAKSYVTIPEGYTVESVNLNSNSFNGNRTVNWNISFRKLVDNKNIGNMNITINGLNGKLMEYYSYSNDPDYKPSYPPKVDLQKAKGIAAEWIAKLNPDEREQLLYNDILEQSLKAPLNGSYQYSIRYDRTHNGVPFPQNGINIQVNGDGVVTQYSFNWDESSTFEKATPISEEAAAKAFRDKLVPKLNYLMLNEAKGERKPVVAYTMELPILNAATGEVWKQGPAASVSQESEKPLTDAPLSAPPASNLNLTKEQALEKVTSTFKLPDGVKLEDASYNESTNPVTGEVQSIWNLRWNEEKSADSTIRAGINVWATVNSKTGEITNFSRNTYTPYGDQKPVEPKVTVDEAKAKAIEFVKKQLPAHTDQLVLDTAAMANLVNMPAEQRKMMTAWDIPFKRMIDGVYVNYENVHLAVDKVTGDITNYQFNFSNVAYPKQKPSVIDLSKAKELLLSPYTIKLNYVLSNQGFGIMPIEKIRVMMAAGELPQGSDTTDKEAKLVYVLQSKYSGESYFLDAVTGQWRNSSNGEAMSLEKVHVTDIEGHYAQTELQIMLDYQALDVVDGKVSPNASITRGELVKMLVIAMNGGRSGIYYGAERAASFKDVKNESPLFAYVENAVDRGIIQRGKDFNPQEIMNREDMAELIVGALGYKKLTDYDNIFSDKFSDAGLLKNRGEAAIVIGLGIMTLSDGSFNPKQEVTRAQAAVAFYRYLQKATELGNRYY</sequence>
<feature type="domain" description="SLH" evidence="3">
    <location>
        <begin position="657"/>
        <end position="718"/>
    </location>
</feature>
<proteinExistence type="predicted"/>
<protein>
    <submittedName>
        <fullName evidence="4">S-layer homology domain-containing protein</fullName>
    </submittedName>
</protein>
<name>A0ABT2U9H0_9BACL</name>
<gene>
    <name evidence="4" type="ORF">OB236_03540</name>
</gene>
<feature type="chain" id="PRO_5047490479" evidence="2">
    <location>
        <begin position="27"/>
        <end position="782"/>
    </location>
</feature>
<dbReference type="Pfam" id="PF16244">
    <property type="entry name" value="DUF4901"/>
    <property type="match status" value="2"/>
</dbReference>
<dbReference type="PROSITE" id="PS51272">
    <property type="entry name" value="SLH"/>
    <property type="match status" value="2"/>
</dbReference>
<reference evidence="4 5" key="1">
    <citation type="submission" date="2022-09" db="EMBL/GenBank/DDBJ databases">
        <authorList>
            <person name="Han X.L."/>
            <person name="Wang Q."/>
            <person name="Lu T."/>
        </authorList>
    </citation>
    <scope>NUCLEOTIDE SEQUENCE [LARGE SCALE GENOMIC DNA]</scope>
    <source>
        <strain evidence="4 5">WQ 127069</strain>
    </source>
</reference>
<comment type="caution">
    <text evidence="4">The sequence shown here is derived from an EMBL/GenBank/DDBJ whole genome shotgun (WGS) entry which is preliminary data.</text>
</comment>
<feature type="signal peptide" evidence="2">
    <location>
        <begin position="1"/>
        <end position="26"/>
    </location>
</feature>
<feature type="region of interest" description="Disordered" evidence="1">
    <location>
        <begin position="285"/>
        <end position="310"/>
    </location>
</feature>
<evidence type="ECO:0000313" key="5">
    <source>
        <dbReference type="Proteomes" id="UP001652445"/>
    </source>
</evidence>
<organism evidence="4 5">
    <name type="scientific">Paenibacillus baimaensis</name>
    <dbReference type="NCBI Taxonomy" id="2982185"/>
    <lineage>
        <taxon>Bacteria</taxon>
        <taxon>Bacillati</taxon>
        <taxon>Bacillota</taxon>
        <taxon>Bacilli</taxon>
        <taxon>Bacillales</taxon>
        <taxon>Paenibacillaceae</taxon>
        <taxon>Paenibacillus</taxon>
    </lineage>
</organism>
<evidence type="ECO:0000256" key="1">
    <source>
        <dbReference type="SAM" id="MobiDB-lite"/>
    </source>
</evidence>
<evidence type="ECO:0000259" key="3">
    <source>
        <dbReference type="PROSITE" id="PS51272"/>
    </source>
</evidence>
<dbReference type="Proteomes" id="UP001652445">
    <property type="component" value="Unassembled WGS sequence"/>
</dbReference>
<accession>A0ABT2U9H0</accession>
<feature type="domain" description="SLH" evidence="3">
    <location>
        <begin position="719"/>
        <end position="781"/>
    </location>
</feature>
<dbReference type="EMBL" id="JAOQIO010000007">
    <property type="protein sequence ID" value="MCU6791197.1"/>
    <property type="molecule type" value="Genomic_DNA"/>
</dbReference>
<keyword evidence="2" id="KW-0732">Signal</keyword>
<evidence type="ECO:0000256" key="2">
    <source>
        <dbReference type="SAM" id="SignalP"/>
    </source>
</evidence>
<dbReference type="RefSeq" id="WP_262682775.1">
    <property type="nucleotide sequence ID" value="NZ_JAOQIO010000007.1"/>
</dbReference>
<dbReference type="InterPro" id="IPR032599">
    <property type="entry name" value="YcdB/YcdC_rep_domain"/>
</dbReference>
<evidence type="ECO:0000313" key="4">
    <source>
        <dbReference type="EMBL" id="MCU6791197.1"/>
    </source>
</evidence>
<dbReference type="Pfam" id="PF00395">
    <property type="entry name" value="SLH"/>
    <property type="match status" value="2"/>
</dbReference>
<dbReference type="InterPro" id="IPR001119">
    <property type="entry name" value="SLH_dom"/>
</dbReference>
<keyword evidence="5" id="KW-1185">Reference proteome</keyword>